<organism evidence="3 4">
    <name type="scientific">Aphanothece sacrum FPU1</name>
    <dbReference type="NCBI Taxonomy" id="1920663"/>
    <lineage>
        <taxon>Bacteria</taxon>
        <taxon>Bacillati</taxon>
        <taxon>Cyanobacteriota</taxon>
        <taxon>Cyanophyceae</taxon>
        <taxon>Oscillatoriophycideae</taxon>
        <taxon>Chroococcales</taxon>
        <taxon>Aphanothecaceae</taxon>
        <taxon>Aphanothece</taxon>
    </lineage>
</organism>
<dbReference type="Pfam" id="PF00931">
    <property type="entry name" value="NB-ARC"/>
    <property type="match status" value="1"/>
</dbReference>
<protein>
    <submittedName>
        <fullName evidence="3">WD40 repeat-containing protein</fullName>
    </submittedName>
</protein>
<name>A0A401IFY9_APHSA</name>
<keyword evidence="4" id="KW-1185">Reference proteome</keyword>
<comment type="caution">
    <text evidence="3">The sequence shown here is derived from an EMBL/GenBank/DDBJ whole genome shotgun (WGS) entry which is preliminary data.</text>
</comment>
<evidence type="ECO:0000313" key="4">
    <source>
        <dbReference type="Proteomes" id="UP000287247"/>
    </source>
</evidence>
<dbReference type="Pfam" id="PF26355">
    <property type="entry name" value="HTH_VMAP-M9"/>
    <property type="match status" value="1"/>
</dbReference>
<feature type="domain" description="vWA-MoxR associated protein N-terminal HTH" evidence="2">
    <location>
        <begin position="10"/>
        <end position="82"/>
    </location>
</feature>
<dbReference type="InterPro" id="IPR058651">
    <property type="entry name" value="HTH_VMAP-M9"/>
</dbReference>
<accession>A0A401IFY9</accession>
<feature type="domain" description="NB-ARC" evidence="1">
    <location>
        <begin position="132"/>
        <end position="236"/>
    </location>
</feature>
<dbReference type="GO" id="GO:0043531">
    <property type="term" value="F:ADP binding"/>
    <property type="evidence" value="ECO:0007669"/>
    <property type="project" value="InterPro"/>
</dbReference>
<evidence type="ECO:0000259" key="2">
    <source>
        <dbReference type="Pfam" id="PF26355"/>
    </source>
</evidence>
<sequence>MDCEVAIQHLKERLKLTLNAAQETVFRGAWEGKTYEQISSESLDFPNVKYLSNDIGPNLWHILSERLAEKIGKGNFRAVLESHFSNVDQGITLDTDSQFQESPSGLKIDWGEAPNVSMIRFYEEREQQMTELKTLILQHQLVAQIGLNGIGKTAVAVKLVEQLIDEGKFELIIWRSLSYNPPPNFEKTLRDLLNFLHPNENFKLFENNGQIDVNQNLSLLIDCLRKKRCLLVLDHVEFLMKKGEYAGNYLEGYQQYGELWERVGKERHQSCLLIITQEKPIEVSQLEERGFSVASYILKGLKEDIKKNFEQGGLSNPERWDELIDIFKGHPFALQNVANKIKQIFGGNVVEYLKEHTITRRDIDEMLAQEITFLSLLERRIVFFLSTFSSKQDISFSELKQKLIELNDESNILSGAELQDALESLLQRSLILGEKKYRIDPIVQKYILNKPKNPLKQAKKRENSREVDEKETIQNLKETIKILEDIFQKS</sequence>
<evidence type="ECO:0000313" key="3">
    <source>
        <dbReference type="EMBL" id="GBF80100.1"/>
    </source>
</evidence>
<proteinExistence type="predicted"/>
<dbReference type="PRINTS" id="PR00364">
    <property type="entry name" value="DISEASERSIST"/>
</dbReference>
<reference evidence="4" key="1">
    <citation type="submission" date="2017-05" db="EMBL/GenBank/DDBJ databases">
        <title>Physiological properties and genetic analysis related to exopolysaccharide production of fresh-water unicellular cyanobacterium Aphanothece sacrum, Suizenji Nori, that has been cultured as a food source in Japan.</title>
        <authorList>
            <person name="Kanesaki Y."/>
            <person name="Yoshikawa S."/>
            <person name="Ohki K."/>
        </authorList>
    </citation>
    <scope>NUCLEOTIDE SEQUENCE [LARGE SCALE GENOMIC DNA]</scope>
    <source>
        <strain evidence="4">FPU1</strain>
    </source>
</reference>
<dbReference type="Proteomes" id="UP000287247">
    <property type="component" value="Unassembled WGS sequence"/>
</dbReference>
<dbReference type="RefSeq" id="WP_124976408.1">
    <property type="nucleotide sequence ID" value="NZ_BDQK01000006.1"/>
</dbReference>
<dbReference type="EMBL" id="BDQK01000006">
    <property type="protein sequence ID" value="GBF80100.1"/>
    <property type="molecule type" value="Genomic_DNA"/>
</dbReference>
<dbReference type="InterPro" id="IPR002182">
    <property type="entry name" value="NB-ARC"/>
</dbReference>
<dbReference type="InterPro" id="IPR027417">
    <property type="entry name" value="P-loop_NTPase"/>
</dbReference>
<dbReference type="Gene3D" id="3.40.50.300">
    <property type="entry name" value="P-loop containing nucleotide triphosphate hydrolases"/>
    <property type="match status" value="1"/>
</dbReference>
<evidence type="ECO:0000259" key="1">
    <source>
        <dbReference type="Pfam" id="PF00931"/>
    </source>
</evidence>
<dbReference type="AlphaFoldDB" id="A0A401IFY9"/>
<gene>
    <name evidence="3" type="ORF">AsFPU1_1501</name>
</gene>
<dbReference type="OrthoDB" id="441260at2"/>
<dbReference type="SUPFAM" id="SSF52540">
    <property type="entry name" value="P-loop containing nucleoside triphosphate hydrolases"/>
    <property type="match status" value="1"/>
</dbReference>